<name>A0A7S8ICY5_9CHLR</name>
<dbReference type="GO" id="GO:0009098">
    <property type="term" value="P:L-leucine biosynthetic process"/>
    <property type="evidence" value="ECO:0007669"/>
    <property type="project" value="UniProtKB-UniPathway"/>
</dbReference>
<dbReference type="KEGG" id="pmet:G4Y79_14930"/>
<dbReference type="PROSITE" id="PS00770">
    <property type="entry name" value="AA_TRANSFER_CLASS_4"/>
    <property type="match status" value="1"/>
</dbReference>
<keyword evidence="7 17" id="KW-0032">Aminotransferase</keyword>
<evidence type="ECO:0000256" key="14">
    <source>
        <dbReference type="ARBA" id="ARBA00049229"/>
    </source>
</evidence>
<dbReference type="EC" id="2.6.1.42" evidence="17"/>
<evidence type="ECO:0000256" key="5">
    <source>
        <dbReference type="ARBA" id="ARBA00005072"/>
    </source>
</evidence>
<keyword evidence="11 17" id="KW-0100">Branched-chain amino acid biosynthesis</keyword>
<dbReference type="InterPro" id="IPR033939">
    <property type="entry name" value="BCAT_family"/>
</dbReference>
<evidence type="ECO:0000256" key="7">
    <source>
        <dbReference type="ARBA" id="ARBA00022576"/>
    </source>
</evidence>
<evidence type="ECO:0000256" key="13">
    <source>
        <dbReference type="ARBA" id="ARBA00048798"/>
    </source>
</evidence>
<proteinExistence type="inferred from homology"/>
<dbReference type="Gene3D" id="3.20.10.10">
    <property type="entry name" value="D-amino Acid Aminotransferase, subunit A, domain 2"/>
    <property type="match status" value="1"/>
</dbReference>
<evidence type="ECO:0000256" key="11">
    <source>
        <dbReference type="ARBA" id="ARBA00023304"/>
    </source>
</evidence>
<evidence type="ECO:0000256" key="2">
    <source>
        <dbReference type="ARBA" id="ARBA00003109"/>
    </source>
</evidence>
<evidence type="ECO:0000313" key="19">
    <source>
        <dbReference type="Proteomes" id="UP000594468"/>
    </source>
</evidence>
<dbReference type="GO" id="GO:0009097">
    <property type="term" value="P:isoleucine biosynthetic process"/>
    <property type="evidence" value="ECO:0007669"/>
    <property type="project" value="UniProtKB-UniPathway"/>
</dbReference>
<dbReference type="UniPathway" id="UPA00047">
    <property type="reaction ID" value="UER00058"/>
</dbReference>
<dbReference type="PANTHER" id="PTHR42743">
    <property type="entry name" value="AMINO-ACID AMINOTRANSFERASE"/>
    <property type="match status" value="1"/>
</dbReference>
<dbReference type="RefSeq" id="WP_195169070.1">
    <property type="nucleotide sequence ID" value="NZ_CP062983.1"/>
</dbReference>
<dbReference type="InterPro" id="IPR043131">
    <property type="entry name" value="BCAT-like_N"/>
</dbReference>
<comment type="pathway">
    <text evidence="3 17">Amino-acid biosynthesis; L-isoleucine biosynthesis; L-isoleucine from 2-oxobutanoate: step 4/4.</text>
</comment>
<dbReference type="InterPro" id="IPR043132">
    <property type="entry name" value="BCAT-like_C"/>
</dbReference>
<dbReference type="GO" id="GO:0004084">
    <property type="term" value="F:branched-chain-amino-acid transaminase activity"/>
    <property type="evidence" value="ECO:0007669"/>
    <property type="project" value="UniProtKB-EC"/>
</dbReference>
<dbReference type="CDD" id="cd01557">
    <property type="entry name" value="BCAT_beta_family"/>
    <property type="match status" value="1"/>
</dbReference>
<dbReference type="Proteomes" id="UP000594468">
    <property type="component" value="Chromosome"/>
</dbReference>
<dbReference type="GO" id="GO:0009099">
    <property type="term" value="P:L-valine biosynthetic process"/>
    <property type="evidence" value="ECO:0007669"/>
    <property type="project" value="UniProtKB-UniPathway"/>
</dbReference>
<evidence type="ECO:0000256" key="16">
    <source>
        <dbReference type="RuleBase" id="RU004516"/>
    </source>
</evidence>
<evidence type="ECO:0000256" key="10">
    <source>
        <dbReference type="ARBA" id="ARBA00022898"/>
    </source>
</evidence>
<dbReference type="PANTHER" id="PTHR42743:SF11">
    <property type="entry name" value="AMINODEOXYCHORISMATE LYASE"/>
    <property type="match status" value="1"/>
</dbReference>
<dbReference type="InterPro" id="IPR005785">
    <property type="entry name" value="B_amino_transI"/>
</dbReference>
<evidence type="ECO:0000256" key="8">
    <source>
        <dbReference type="ARBA" id="ARBA00022605"/>
    </source>
</evidence>
<evidence type="ECO:0000256" key="1">
    <source>
        <dbReference type="ARBA" id="ARBA00001933"/>
    </source>
</evidence>
<dbReference type="InterPro" id="IPR001544">
    <property type="entry name" value="Aminotrans_IV"/>
</dbReference>
<dbReference type="UniPathway" id="UPA00049">
    <property type="reaction ID" value="UER00062"/>
</dbReference>
<evidence type="ECO:0000256" key="15">
    <source>
        <dbReference type="RuleBase" id="RU004106"/>
    </source>
</evidence>
<dbReference type="SUPFAM" id="SSF56752">
    <property type="entry name" value="D-aminoacid aminotransferase-like PLP-dependent enzymes"/>
    <property type="match status" value="1"/>
</dbReference>
<keyword evidence="9 17" id="KW-0808">Transferase</keyword>
<gene>
    <name evidence="17" type="primary">ilvE</name>
    <name evidence="18" type="ORF">G4Y79_14930</name>
</gene>
<dbReference type="NCBIfam" id="TIGR01122">
    <property type="entry name" value="ilvE_I"/>
    <property type="match status" value="1"/>
</dbReference>
<dbReference type="UniPathway" id="UPA00048">
    <property type="reaction ID" value="UER00073"/>
</dbReference>
<comment type="catalytic activity">
    <reaction evidence="12 17">
        <text>L-valine + 2-oxoglutarate = 3-methyl-2-oxobutanoate + L-glutamate</text>
        <dbReference type="Rhea" id="RHEA:24813"/>
        <dbReference type="ChEBI" id="CHEBI:11851"/>
        <dbReference type="ChEBI" id="CHEBI:16810"/>
        <dbReference type="ChEBI" id="CHEBI:29985"/>
        <dbReference type="ChEBI" id="CHEBI:57762"/>
        <dbReference type="EC" id="2.6.1.42"/>
    </reaction>
</comment>
<accession>A0A7S8ICY5</accession>
<sequence>MPAEWIWRNGEFVRWEDATVHVSAHALHYGSSVFEGIRAYATPDGPAVFRLQPHVKRLVNGVKVMRIDLGYDESAISQAILETIDRNGHEACYIRPVVFRGAGALGLEGRVNTKPECVVFTMEWGAYLGSEALENGVDVQVSSWRRMAPDTHAAMVKAGGNYVNSQFISMEAHDNGFSEGIALDVNGYVSEGAGENVFVVMDGVVYTPGSWSSILLGITRDSVLHILNDLGYKIEFQPIAREMLYMADEMFFTGTAAEITPIRSVDRLQVGAGKRGPITKQVQDEFFALTSGKKPDRHNWLTHVRSAVHTK</sequence>
<protein>
    <recommendedName>
        <fullName evidence="17">Branched-chain-amino-acid aminotransferase</fullName>
        <shortName evidence="17">BCAT</shortName>
        <ecNumber evidence="17">2.6.1.42</ecNumber>
    </recommendedName>
</protein>
<evidence type="ECO:0000256" key="17">
    <source>
        <dbReference type="RuleBase" id="RU364094"/>
    </source>
</evidence>
<comment type="cofactor">
    <cofactor evidence="1 16">
        <name>pyridoxal 5'-phosphate</name>
        <dbReference type="ChEBI" id="CHEBI:597326"/>
    </cofactor>
</comment>
<comment type="pathway">
    <text evidence="5 17">Amino-acid biosynthesis; L-leucine biosynthesis; L-leucine from 3-methyl-2-oxobutanoate: step 4/4.</text>
</comment>
<evidence type="ECO:0000256" key="9">
    <source>
        <dbReference type="ARBA" id="ARBA00022679"/>
    </source>
</evidence>
<dbReference type="FunFam" id="3.20.10.10:FF:000002">
    <property type="entry name" value="D-alanine aminotransferase"/>
    <property type="match status" value="1"/>
</dbReference>
<dbReference type="GO" id="GO:0005829">
    <property type="term" value="C:cytosol"/>
    <property type="evidence" value="ECO:0007669"/>
    <property type="project" value="TreeGrafter"/>
</dbReference>
<comment type="pathway">
    <text evidence="4 17">Amino-acid biosynthesis; L-valine biosynthesis; L-valine from pyruvate: step 4/4.</text>
</comment>
<evidence type="ECO:0000313" key="18">
    <source>
        <dbReference type="EMBL" id="QPC80997.1"/>
    </source>
</evidence>
<organism evidence="18 19">
    <name type="scientific">Phototrophicus methaneseepsis</name>
    <dbReference type="NCBI Taxonomy" id="2710758"/>
    <lineage>
        <taxon>Bacteria</taxon>
        <taxon>Bacillati</taxon>
        <taxon>Chloroflexota</taxon>
        <taxon>Candidatus Thermofontia</taxon>
        <taxon>Phototrophicales</taxon>
        <taxon>Phototrophicaceae</taxon>
        <taxon>Phototrophicus</taxon>
    </lineage>
</organism>
<comment type="similarity">
    <text evidence="6 15">Belongs to the class-IV pyridoxal-phosphate-dependent aminotransferase family.</text>
</comment>
<dbReference type="InterPro" id="IPR018300">
    <property type="entry name" value="Aminotrans_IV_CS"/>
</dbReference>
<comment type="catalytic activity">
    <reaction evidence="14 17">
        <text>L-leucine + 2-oxoglutarate = 4-methyl-2-oxopentanoate + L-glutamate</text>
        <dbReference type="Rhea" id="RHEA:18321"/>
        <dbReference type="ChEBI" id="CHEBI:16810"/>
        <dbReference type="ChEBI" id="CHEBI:17865"/>
        <dbReference type="ChEBI" id="CHEBI:29985"/>
        <dbReference type="ChEBI" id="CHEBI:57427"/>
        <dbReference type="EC" id="2.6.1.42"/>
    </reaction>
</comment>
<dbReference type="NCBIfam" id="NF005146">
    <property type="entry name" value="PRK06606.1"/>
    <property type="match status" value="1"/>
</dbReference>
<keyword evidence="19" id="KW-1185">Reference proteome</keyword>
<evidence type="ECO:0000256" key="6">
    <source>
        <dbReference type="ARBA" id="ARBA00009320"/>
    </source>
</evidence>
<evidence type="ECO:0000256" key="3">
    <source>
        <dbReference type="ARBA" id="ARBA00004824"/>
    </source>
</evidence>
<reference evidence="18 19" key="1">
    <citation type="submission" date="2020-02" db="EMBL/GenBank/DDBJ databases">
        <authorList>
            <person name="Zheng R.K."/>
            <person name="Sun C.M."/>
        </authorList>
    </citation>
    <scope>NUCLEOTIDE SEQUENCE [LARGE SCALE GENOMIC DNA]</scope>
    <source>
        <strain evidence="19">rifampicinis</strain>
    </source>
</reference>
<dbReference type="Gene3D" id="3.30.470.10">
    <property type="match status" value="1"/>
</dbReference>
<evidence type="ECO:0000256" key="12">
    <source>
        <dbReference type="ARBA" id="ARBA00048212"/>
    </source>
</evidence>
<dbReference type="InterPro" id="IPR036038">
    <property type="entry name" value="Aminotransferase-like"/>
</dbReference>
<evidence type="ECO:0000256" key="4">
    <source>
        <dbReference type="ARBA" id="ARBA00004931"/>
    </source>
</evidence>
<dbReference type="Pfam" id="PF01063">
    <property type="entry name" value="Aminotran_4"/>
    <property type="match status" value="1"/>
</dbReference>
<dbReference type="InterPro" id="IPR050571">
    <property type="entry name" value="Class-IV_PLP-Dep_Aminotrnsfr"/>
</dbReference>
<dbReference type="AlphaFoldDB" id="A0A7S8ICY5"/>
<comment type="function">
    <text evidence="2 17">Acts on leucine, isoleucine and valine.</text>
</comment>
<comment type="catalytic activity">
    <reaction evidence="13 17">
        <text>L-isoleucine + 2-oxoglutarate = (S)-3-methyl-2-oxopentanoate + L-glutamate</text>
        <dbReference type="Rhea" id="RHEA:24801"/>
        <dbReference type="ChEBI" id="CHEBI:16810"/>
        <dbReference type="ChEBI" id="CHEBI:29985"/>
        <dbReference type="ChEBI" id="CHEBI:35146"/>
        <dbReference type="ChEBI" id="CHEBI:58045"/>
        <dbReference type="EC" id="2.6.1.42"/>
    </reaction>
</comment>
<keyword evidence="8 17" id="KW-0028">Amino-acid biosynthesis</keyword>
<dbReference type="EMBL" id="CP062983">
    <property type="protein sequence ID" value="QPC80997.1"/>
    <property type="molecule type" value="Genomic_DNA"/>
</dbReference>
<keyword evidence="10 16" id="KW-0663">Pyridoxal phosphate</keyword>